<name>A0ABT3TCH2_9GAMM</name>
<organism evidence="1 2">
    <name type="scientific">Candidatus Litorirhabdus singularis</name>
    <dbReference type="NCBI Taxonomy" id="2518993"/>
    <lineage>
        <taxon>Bacteria</taxon>
        <taxon>Pseudomonadati</taxon>
        <taxon>Pseudomonadota</taxon>
        <taxon>Gammaproteobacteria</taxon>
        <taxon>Cellvibrionales</taxon>
        <taxon>Halieaceae</taxon>
        <taxon>Candidatus Litorirhabdus</taxon>
    </lineage>
</organism>
<proteinExistence type="predicted"/>
<accession>A0ABT3TCH2</accession>
<sequence>MDITAPSQLTDQGRSTAYIEGFHDGRHSGIYEAGNAFEHFIRDESRYQTEADYQTGWLAGETEGKRLQLQAAQAGNAAAQAYSSARIAEATDGDAMAKDAVKGIDTSGMGSLSK</sequence>
<keyword evidence="2" id="KW-1185">Reference proteome</keyword>
<reference evidence="1" key="1">
    <citation type="submission" date="2019-02" db="EMBL/GenBank/DDBJ databases">
        <authorList>
            <person name="Li S.-H."/>
        </authorList>
    </citation>
    <scope>NUCLEOTIDE SEQUENCE</scope>
    <source>
        <strain evidence="1">IMCC14734</strain>
    </source>
</reference>
<dbReference type="EMBL" id="SHNN01000001">
    <property type="protein sequence ID" value="MCX2979993.1"/>
    <property type="molecule type" value="Genomic_DNA"/>
</dbReference>
<gene>
    <name evidence="1" type="ORF">EYC98_03840</name>
</gene>
<evidence type="ECO:0000313" key="1">
    <source>
        <dbReference type="EMBL" id="MCX2979993.1"/>
    </source>
</evidence>
<evidence type="ECO:0000313" key="2">
    <source>
        <dbReference type="Proteomes" id="UP001143362"/>
    </source>
</evidence>
<comment type="caution">
    <text evidence="1">The sequence shown here is derived from an EMBL/GenBank/DDBJ whole genome shotgun (WGS) entry which is preliminary data.</text>
</comment>
<dbReference type="Proteomes" id="UP001143362">
    <property type="component" value="Unassembled WGS sequence"/>
</dbReference>
<protein>
    <submittedName>
        <fullName evidence="1">Uncharacterized protein</fullName>
    </submittedName>
</protein>